<proteinExistence type="predicted"/>
<feature type="region of interest" description="Disordered" evidence="1">
    <location>
        <begin position="1"/>
        <end position="22"/>
    </location>
</feature>
<sequence>MLDLEGDLDNDDERSFTEEEDVEDASDYYRTAAFLVKKKSVHRYMSHISPNSPSGYSFANTNTENMVEMVVDDMRDFMKNQDMGEHARPPILEVLRKALGPNESSRALTPVVVKWALKLKNMGLYQSAMMAAAKSGIEDILESAIKTACGFVEHHFGDVPGHIDWDKWMENVAPMDTVIDVHVTIQNFTSAFKKDAVRDSFFKWGDSKLTDKLDTQASFEISELPFFIVILGGKHSKRDWLKARILRTKATWCHKKLGGDVTTELIVPLIKIFKEHNIPVTQGAKSLFEVVLREGLYENIPPNPPEPRRWAHRSRTCSKGRDGQGPNCRDCEAMDAFLIAPDQRVWKYQAEKPIHDHLKSQLRAGGDGSDGARYFNISTERTQRAHTMVVEKTGREFLDEVESWKESVWALEARLAPLRDEMVAGMLGSRAYRELVLVEDLRAQIVTSGSSITAGVKREVDGSAIPELYSVKRARL</sequence>
<feature type="region of interest" description="Disordered" evidence="1">
    <location>
        <begin position="303"/>
        <end position="325"/>
    </location>
</feature>
<organism evidence="2 3">
    <name type="scientific">Colletotrichum higginsianum</name>
    <dbReference type="NCBI Taxonomy" id="80884"/>
    <lineage>
        <taxon>Eukaryota</taxon>
        <taxon>Fungi</taxon>
        <taxon>Dikarya</taxon>
        <taxon>Ascomycota</taxon>
        <taxon>Pezizomycotina</taxon>
        <taxon>Sordariomycetes</taxon>
        <taxon>Hypocreomycetidae</taxon>
        <taxon>Glomerellales</taxon>
        <taxon>Glomerellaceae</taxon>
        <taxon>Colletotrichum</taxon>
        <taxon>Colletotrichum destructivum species complex</taxon>
    </lineage>
</organism>
<accession>A0A4T0VS98</accession>
<comment type="caution">
    <text evidence="2">The sequence shown here is derived from an EMBL/GenBank/DDBJ whole genome shotgun (WGS) entry which is preliminary data.</text>
</comment>
<evidence type="ECO:0000313" key="3">
    <source>
        <dbReference type="Proteomes" id="UP000305883"/>
    </source>
</evidence>
<dbReference type="EMBL" id="MWPZ01000006">
    <property type="protein sequence ID" value="TIC95332.1"/>
    <property type="molecule type" value="Genomic_DNA"/>
</dbReference>
<dbReference type="AlphaFoldDB" id="A0A4T0VS98"/>
<evidence type="ECO:0000256" key="1">
    <source>
        <dbReference type="SAM" id="MobiDB-lite"/>
    </source>
</evidence>
<dbReference type="Proteomes" id="UP000305883">
    <property type="component" value="Unassembled WGS sequence"/>
</dbReference>
<evidence type="ECO:0000313" key="2">
    <source>
        <dbReference type="EMBL" id="TIC95332.1"/>
    </source>
</evidence>
<dbReference type="OrthoDB" id="27483at2759"/>
<gene>
    <name evidence="2" type="ORF">CH35J_008723</name>
</gene>
<name>A0A4T0VS98_9PEZI</name>
<protein>
    <submittedName>
        <fullName evidence="2">Uncharacterized protein</fullName>
    </submittedName>
</protein>
<reference evidence="2 3" key="1">
    <citation type="journal article" date="2019" name="Genome Biol. Evol.">
        <title>Genomic Plasticity Mediated by Transposable Elements in the Plant Pathogenic Fungus Colletotrichum higginsianum.</title>
        <authorList>
            <person name="Tsushima A."/>
            <person name="Gan P."/>
            <person name="Kumakura N."/>
            <person name="Narusaka M."/>
            <person name="Takano Y."/>
            <person name="Narusaka Y."/>
            <person name="Shirasu K."/>
        </authorList>
    </citation>
    <scope>NUCLEOTIDE SEQUENCE [LARGE SCALE GENOMIC DNA]</scope>
    <source>
        <strain evidence="2 3">MAFF305635-RFP</strain>
    </source>
</reference>